<dbReference type="RefSeq" id="WP_136933995.1">
    <property type="nucleotide sequence ID" value="NZ_SSMQ01000057.1"/>
</dbReference>
<evidence type="ECO:0000256" key="1">
    <source>
        <dbReference type="SAM" id="MobiDB-lite"/>
    </source>
</evidence>
<feature type="region of interest" description="Disordered" evidence="1">
    <location>
        <begin position="366"/>
        <end position="393"/>
    </location>
</feature>
<dbReference type="EMBL" id="SSMQ01000057">
    <property type="protein sequence ID" value="TKC99358.1"/>
    <property type="molecule type" value="Genomic_DNA"/>
</dbReference>
<dbReference type="PANTHER" id="PTHR32432:SF3">
    <property type="entry name" value="ETHANOLAMINE UTILIZATION PROTEIN EUTJ"/>
    <property type="match status" value="1"/>
</dbReference>
<proteinExistence type="predicted"/>
<dbReference type="InterPro" id="IPR050696">
    <property type="entry name" value="FtsA/MreB"/>
</dbReference>
<dbReference type="AlphaFoldDB" id="A0A4V5PN97"/>
<organism evidence="2 3">
    <name type="scientific">Polyangium fumosum</name>
    <dbReference type="NCBI Taxonomy" id="889272"/>
    <lineage>
        <taxon>Bacteria</taxon>
        <taxon>Pseudomonadati</taxon>
        <taxon>Myxococcota</taxon>
        <taxon>Polyangia</taxon>
        <taxon>Polyangiales</taxon>
        <taxon>Polyangiaceae</taxon>
        <taxon>Polyangium</taxon>
    </lineage>
</organism>
<dbReference type="Proteomes" id="UP000309215">
    <property type="component" value="Unassembled WGS sequence"/>
</dbReference>
<feature type="compositionally biased region" description="Low complexity" evidence="1">
    <location>
        <begin position="487"/>
        <end position="503"/>
    </location>
</feature>
<evidence type="ECO:0000313" key="3">
    <source>
        <dbReference type="Proteomes" id="UP000309215"/>
    </source>
</evidence>
<dbReference type="InterPro" id="IPR005883">
    <property type="entry name" value="PilM"/>
</dbReference>
<comment type="caution">
    <text evidence="2">The sequence shown here is derived from an EMBL/GenBank/DDBJ whole genome shotgun (WGS) entry which is preliminary data.</text>
</comment>
<dbReference type="InterPro" id="IPR043129">
    <property type="entry name" value="ATPase_NBD"/>
</dbReference>
<dbReference type="Pfam" id="PF11104">
    <property type="entry name" value="PilM_2"/>
    <property type="match status" value="1"/>
</dbReference>
<dbReference type="OrthoDB" id="1926201at2"/>
<evidence type="ECO:0000313" key="2">
    <source>
        <dbReference type="EMBL" id="TKC99358.1"/>
    </source>
</evidence>
<feature type="region of interest" description="Disordered" evidence="1">
    <location>
        <begin position="481"/>
        <end position="509"/>
    </location>
</feature>
<dbReference type="SUPFAM" id="SSF53067">
    <property type="entry name" value="Actin-like ATPase domain"/>
    <property type="match status" value="1"/>
</dbReference>
<reference evidence="2 3" key="1">
    <citation type="submission" date="2019-04" db="EMBL/GenBank/DDBJ databases">
        <authorList>
            <person name="Li Y."/>
            <person name="Wang J."/>
        </authorList>
    </citation>
    <scope>NUCLEOTIDE SEQUENCE [LARGE SCALE GENOMIC DNA]</scope>
    <source>
        <strain evidence="2 3">DSM 14668</strain>
    </source>
</reference>
<dbReference type="PANTHER" id="PTHR32432">
    <property type="entry name" value="CELL DIVISION PROTEIN FTSA-RELATED"/>
    <property type="match status" value="1"/>
</dbReference>
<protein>
    <submittedName>
        <fullName evidence="2">General secretion pathway protein GspL</fullName>
    </submittedName>
</protein>
<gene>
    <name evidence="2" type="ORF">E8A74_37925</name>
</gene>
<accession>A0A4V5PN97</accession>
<name>A0A4V5PN97_9BACT</name>
<sequence>MSKILGIDVGKAVVRVALLRLSYRKITLEALGEAPVTGLEIDAVRAAVGSHKADAISIAISGERTFFRSIDMPTSALKEIDNVLPFELESLIPFEITDAVFDYRMDKNPGGDTVPIFAAIARIEDVKQRIDAVREALGMEPERVGTGALPLANLAGVMPEIEKPFGKEAAAGEAALPVAILDLGEATSDIVILRGGDPVFARTLSRGTLGLPGSAPALSRELRQTLAAWRASGGSPLAGMYLVGGGASAQGAEAYLATELGITILPLPKPRLEGVTAEQESMLPRFAKAIGLAMGLAGKARGLNLRQGDLAAARSYPFLREKIPLLAGLAAAVVVSFGFSLLAQHRSLSAEKEMLLSRLETATGDVFDEETKEPEKARSMLDKGPGSADEDPLPRADAFDVMVKLSEVVPKEITHDVLEFDVNRGHVSIQGTVPSIPDAQAIADKMKEHKCFKEVKISRTAQFSEGKQKYVLELDVKCDDKKKKTTTKSSGAADTADSSSPAAGKEEGK</sequence>
<dbReference type="Gene3D" id="3.30.420.380">
    <property type="match status" value="1"/>
</dbReference>
<keyword evidence="3" id="KW-1185">Reference proteome</keyword>